<dbReference type="GO" id="GO:0000287">
    <property type="term" value="F:magnesium ion binding"/>
    <property type="evidence" value="ECO:0007669"/>
    <property type="project" value="TreeGrafter"/>
</dbReference>
<dbReference type="GO" id="GO:0006564">
    <property type="term" value="P:L-serine biosynthetic process"/>
    <property type="evidence" value="ECO:0007669"/>
    <property type="project" value="TreeGrafter"/>
</dbReference>
<dbReference type="PANTHER" id="PTHR43344:SF14">
    <property type="entry name" value="HAD-IB FAMILY HYDROLASE"/>
    <property type="match status" value="1"/>
</dbReference>
<dbReference type="EMBL" id="CAEZXM010000042">
    <property type="protein sequence ID" value="CAB4683300.1"/>
    <property type="molecule type" value="Genomic_DNA"/>
</dbReference>
<dbReference type="AlphaFoldDB" id="A0A6J6N9P7"/>
<dbReference type="InterPro" id="IPR036412">
    <property type="entry name" value="HAD-like_sf"/>
</dbReference>
<reference evidence="1" key="1">
    <citation type="submission" date="2020-05" db="EMBL/GenBank/DDBJ databases">
        <authorList>
            <person name="Chiriac C."/>
            <person name="Salcher M."/>
            <person name="Ghai R."/>
            <person name="Kavagutti S V."/>
        </authorList>
    </citation>
    <scope>NUCLEOTIDE SEQUENCE</scope>
</reference>
<accession>A0A6J6N9P7</accession>
<dbReference type="Pfam" id="PF12710">
    <property type="entry name" value="HAD"/>
    <property type="match status" value="1"/>
</dbReference>
<dbReference type="NCBIfam" id="TIGR01490">
    <property type="entry name" value="HAD-SF-IB-hyp1"/>
    <property type="match status" value="1"/>
</dbReference>
<dbReference type="NCBIfam" id="TIGR01488">
    <property type="entry name" value="HAD-SF-IB"/>
    <property type="match status" value="1"/>
</dbReference>
<dbReference type="PANTHER" id="PTHR43344">
    <property type="entry name" value="PHOSPHOSERINE PHOSPHATASE"/>
    <property type="match status" value="1"/>
</dbReference>
<dbReference type="Gene3D" id="1.20.1440.100">
    <property type="entry name" value="SG protein - dephosphorylation function"/>
    <property type="match status" value="1"/>
</dbReference>
<protein>
    <submittedName>
        <fullName evidence="1">Unannotated protein</fullName>
    </submittedName>
</protein>
<name>A0A6J6N9P7_9ZZZZ</name>
<dbReference type="InterPro" id="IPR050582">
    <property type="entry name" value="HAD-like_SerB"/>
</dbReference>
<gene>
    <name evidence="1" type="ORF">UFOPK2366_00348</name>
</gene>
<proteinExistence type="predicted"/>
<sequence>MTTVAAFDVDGTLTTRDCVVPFLELLVGRARLAAAVVARPVASTAALVRRDRDRFKAIAVRAAYANRDADSVRALGVSFAERVHAQLLRADTPKRLEWHRQQGHRVVLVSASLGSYLHPLGAMLGVDAVLCTEVVLGEGGRYTGELVGANCRGPEKTRRLSDWLAQMNIENVDLWAYGDSKGDRELLAAAHHSFLVKDSQLSAVPEELS</sequence>
<dbReference type="Gene3D" id="3.40.50.1000">
    <property type="entry name" value="HAD superfamily/HAD-like"/>
    <property type="match status" value="1"/>
</dbReference>
<dbReference type="InterPro" id="IPR023214">
    <property type="entry name" value="HAD_sf"/>
</dbReference>
<dbReference type="GO" id="GO:0005737">
    <property type="term" value="C:cytoplasm"/>
    <property type="evidence" value="ECO:0007669"/>
    <property type="project" value="TreeGrafter"/>
</dbReference>
<organism evidence="1">
    <name type="scientific">freshwater metagenome</name>
    <dbReference type="NCBI Taxonomy" id="449393"/>
    <lineage>
        <taxon>unclassified sequences</taxon>
        <taxon>metagenomes</taxon>
        <taxon>ecological metagenomes</taxon>
    </lineage>
</organism>
<dbReference type="SUPFAM" id="SSF56784">
    <property type="entry name" value="HAD-like"/>
    <property type="match status" value="1"/>
</dbReference>
<evidence type="ECO:0000313" key="1">
    <source>
        <dbReference type="EMBL" id="CAB4683300.1"/>
    </source>
</evidence>
<dbReference type="GO" id="GO:0036424">
    <property type="term" value="F:L-phosphoserine phosphatase activity"/>
    <property type="evidence" value="ECO:0007669"/>
    <property type="project" value="TreeGrafter"/>
</dbReference>
<dbReference type="InterPro" id="IPR006385">
    <property type="entry name" value="HAD_hydro_SerB1"/>
</dbReference>